<dbReference type="Pfam" id="PF09189">
    <property type="entry name" value="MoaD_arch"/>
    <property type="match status" value="1"/>
</dbReference>
<gene>
    <name evidence="2" type="ORF">M670_01521</name>
</gene>
<evidence type="ECO:0000313" key="3">
    <source>
        <dbReference type="Proteomes" id="UP000027936"/>
    </source>
</evidence>
<accession>A0A072NPI6</accession>
<protein>
    <recommendedName>
        <fullName evidence="1">Molybdopterin cofactor biosynthesis MoaD-related C-terminal domain-containing protein</fullName>
    </recommendedName>
</protein>
<comment type="caution">
    <text evidence="2">The sequence shown here is derived from an EMBL/GenBank/DDBJ whole genome shotgun (WGS) entry which is preliminary data.</text>
</comment>
<organism evidence="2 3">
    <name type="scientific">Schinkia azotoformans MEV2011</name>
    <dbReference type="NCBI Taxonomy" id="1348973"/>
    <lineage>
        <taxon>Bacteria</taxon>
        <taxon>Bacillati</taxon>
        <taxon>Bacillota</taxon>
        <taxon>Bacilli</taxon>
        <taxon>Bacillales</taxon>
        <taxon>Bacillaceae</taxon>
        <taxon>Calidifontibacillus/Schinkia group</taxon>
        <taxon>Schinkia</taxon>
    </lineage>
</organism>
<dbReference type="Proteomes" id="UP000027936">
    <property type="component" value="Unassembled WGS sequence"/>
</dbReference>
<proteinExistence type="predicted"/>
<dbReference type="OrthoDB" id="2468967at2"/>
<dbReference type="InterPro" id="IPR036473">
    <property type="entry name" value="Mopterin_CF_MoaD-rel_C_sf"/>
</dbReference>
<sequence>MVQTELEFRGIHLAHLLDYFKELGGTQKTTQFPIIIQGTNWESSILYEEEIKITSSFFVNAVHIRFKAETEEALDTLLKNYRKKTTRVGG</sequence>
<dbReference type="PATRIC" id="fig|1348973.3.peg.1485"/>
<dbReference type="RefSeq" id="WP_035194561.1">
    <property type="nucleotide sequence ID" value="NZ_JJRY01000004.1"/>
</dbReference>
<dbReference type="EMBL" id="JJRY01000004">
    <property type="protein sequence ID" value="KEF39132.1"/>
    <property type="molecule type" value="Genomic_DNA"/>
</dbReference>
<dbReference type="AlphaFoldDB" id="A0A072NPI6"/>
<dbReference type="Gene3D" id="3.30.1370.80">
    <property type="entry name" value="Molybdopterin cofactor biosynthesis MoaD-related, C-terminal domain"/>
    <property type="match status" value="1"/>
</dbReference>
<reference evidence="2 3" key="1">
    <citation type="submission" date="2014-04" db="EMBL/GenBank/DDBJ databases">
        <title>Draft genome sequence of Bacillus azotoformans MEV2011, a (co-) denitrifying strain unable to grow in the presence of oxygen.</title>
        <authorList>
            <person name="Nielsen M."/>
            <person name="Schreiber L."/>
            <person name="Finster K."/>
            <person name="Schramm A."/>
        </authorList>
    </citation>
    <scope>NUCLEOTIDE SEQUENCE [LARGE SCALE GENOMIC DNA]</scope>
    <source>
        <strain evidence="2 3">MEV2011</strain>
    </source>
</reference>
<name>A0A072NPI6_SCHAZ</name>
<feature type="domain" description="Molybdopterin cofactor biosynthesis MoaD-related C-terminal" evidence="1">
    <location>
        <begin position="5"/>
        <end position="90"/>
    </location>
</feature>
<dbReference type="InterPro" id="IPR015272">
    <property type="entry name" value="MoadD_C"/>
</dbReference>
<evidence type="ECO:0000259" key="1">
    <source>
        <dbReference type="Pfam" id="PF09189"/>
    </source>
</evidence>
<evidence type="ECO:0000313" key="2">
    <source>
        <dbReference type="EMBL" id="KEF39132.1"/>
    </source>
</evidence>